<name>A0AAF0CSC8_9BACT</name>
<dbReference type="KEGG" id="slom:PXH66_09835"/>
<dbReference type="Proteomes" id="UP001218638">
    <property type="component" value="Chromosome"/>
</dbReference>
<reference evidence="2" key="1">
    <citation type="submission" date="2023-03" db="EMBL/GenBank/DDBJ databases">
        <title>Lomoglobus Profundus gen. nov., sp. nov., a novel member of the phylum Verrucomicrobia, isolated from deep-marine sediment of South China Sea.</title>
        <authorList>
            <person name="Ahmad T."/>
            <person name="Ishaq S.E."/>
            <person name="Wang F."/>
        </authorList>
    </citation>
    <scope>NUCLEOTIDE SEQUENCE</scope>
    <source>
        <strain evidence="2">LMO-M01</strain>
    </source>
</reference>
<keyword evidence="1" id="KW-0472">Membrane</keyword>
<evidence type="ECO:0000313" key="3">
    <source>
        <dbReference type="Proteomes" id="UP001218638"/>
    </source>
</evidence>
<organism evidence="2 3">
    <name type="scientific">Synoicihabitans lomoniglobus</name>
    <dbReference type="NCBI Taxonomy" id="2909285"/>
    <lineage>
        <taxon>Bacteria</taxon>
        <taxon>Pseudomonadati</taxon>
        <taxon>Verrucomicrobiota</taxon>
        <taxon>Opitutia</taxon>
        <taxon>Opitutales</taxon>
        <taxon>Opitutaceae</taxon>
        <taxon>Synoicihabitans</taxon>
    </lineage>
</organism>
<dbReference type="EMBL" id="CP119075">
    <property type="protein sequence ID" value="WED67151.1"/>
    <property type="molecule type" value="Genomic_DNA"/>
</dbReference>
<evidence type="ECO:0000313" key="2">
    <source>
        <dbReference type="EMBL" id="WED67151.1"/>
    </source>
</evidence>
<accession>A0AAF0CSC8</accession>
<dbReference type="AlphaFoldDB" id="A0AAF0CSC8"/>
<protein>
    <submittedName>
        <fullName evidence="2">Uncharacterized protein</fullName>
    </submittedName>
</protein>
<sequence length="200" mass="21354">MSDSSRSHSALSTAPLRGSAMIGWLVAATLAIAGVVLVAQFLRLRSQASLAVHQAELAEIAQAALQNELEIEQAINERLLASSTDFDRLRTCVLHRVTGSNVASPSFVVLWDPSTHTGSLHGLADHTEPATSEFRLTAHLQSRGSVATNALVFQSRVPPDFSRGVFKFVPSSGDVIGFTLTIVPPEAESPAATFLGYFSR</sequence>
<evidence type="ECO:0000256" key="1">
    <source>
        <dbReference type="SAM" id="Phobius"/>
    </source>
</evidence>
<dbReference type="RefSeq" id="WP_330931414.1">
    <property type="nucleotide sequence ID" value="NZ_CP119075.1"/>
</dbReference>
<gene>
    <name evidence="2" type="ORF">PXH66_09835</name>
</gene>
<feature type="transmembrane region" description="Helical" evidence="1">
    <location>
        <begin position="20"/>
        <end position="42"/>
    </location>
</feature>
<keyword evidence="1" id="KW-1133">Transmembrane helix</keyword>
<keyword evidence="1" id="KW-0812">Transmembrane</keyword>
<proteinExistence type="predicted"/>
<keyword evidence="3" id="KW-1185">Reference proteome</keyword>